<dbReference type="PANTHER" id="PTHR43685">
    <property type="entry name" value="GLYCOSYLTRANSFERASE"/>
    <property type="match status" value="1"/>
</dbReference>
<dbReference type="RefSeq" id="WP_281742938.1">
    <property type="nucleotide sequence ID" value="NZ_AP026973.1"/>
</dbReference>
<evidence type="ECO:0000313" key="6">
    <source>
        <dbReference type="EMBL" id="BDT76558.1"/>
    </source>
</evidence>
<dbReference type="EMBL" id="AP026973">
    <property type="protein sequence ID" value="BDT76558.1"/>
    <property type="molecule type" value="Genomic_DNA"/>
</dbReference>
<keyword evidence="2" id="KW-0328">Glycosyltransferase</keyword>
<dbReference type="GO" id="GO:0016757">
    <property type="term" value="F:glycosyltransferase activity"/>
    <property type="evidence" value="ECO:0007669"/>
    <property type="project" value="UniProtKB-KW"/>
</dbReference>
<comment type="similarity">
    <text evidence="1">Belongs to the glycosyltransferase 2 family.</text>
</comment>
<dbReference type="InterPro" id="IPR029044">
    <property type="entry name" value="Nucleotide-diphossugar_trans"/>
</dbReference>
<accession>A0A9C7C462</accession>
<keyword evidence="4" id="KW-0812">Transmembrane</keyword>
<evidence type="ECO:0000256" key="4">
    <source>
        <dbReference type="SAM" id="Phobius"/>
    </source>
</evidence>
<evidence type="ECO:0000259" key="5">
    <source>
        <dbReference type="Pfam" id="PF00535"/>
    </source>
</evidence>
<dbReference type="Pfam" id="PF00535">
    <property type="entry name" value="Glycos_transf_2"/>
    <property type="match status" value="1"/>
</dbReference>
<dbReference type="AlphaFoldDB" id="A0A9C7C462"/>
<sequence>MKKPLVSVLLCTNQVNYYLNMAIDSILNQTFDSFELIIIANGLADDQFDLLGGVTKDERVRIYRTSFSGLTFSLNLGLHYSIAPFVARMDADDIAYPTRLAKQYELLRTKESICVCGSWIELIDPNHKPIRVVKYAVNDAKLKQALYFSNPFCHPSVMVRKSAIQSCGGYMGGTYAEDYDLWVRLARDKKNSFANIPEVLLGYRAQSIGYARGSAQAYASVSGSQWSEFVFGGNVVWFLASCLTLLKRVFVLRRLMSRDAFMRALKNFNKS</sequence>
<feature type="domain" description="Glycosyltransferase 2-like" evidence="5">
    <location>
        <begin position="10"/>
        <end position="164"/>
    </location>
</feature>
<evidence type="ECO:0000256" key="2">
    <source>
        <dbReference type="ARBA" id="ARBA00022676"/>
    </source>
</evidence>
<dbReference type="InterPro" id="IPR050834">
    <property type="entry name" value="Glycosyltransf_2"/>
</dbReference>
<evidence type="ECO:0000256" key="3">
    <source>
        <dbReference type="ARBA" id="ARBA00022679"/>
    </source>
</evidence>
<dbReference type="PANTHER" id="PTHR43685:SF5">
    <property type="entry name" value="GLYCOSYLTRANSFERASE EPSE-RELATED"/>
    <property type="match status" value="1"/>
</dbReference>
<reference evidence="6" key="1">
    <citation type="submission" date="2022-11" db="EMBL/GenBank/DDBJ databases">
        <title>Complete Genome Sequences of three Polynucleobacter sp. Subcluster PnecC Strains KF022, KF023, and KF032 Isolated from a Shallow Eutrophic Lake in Japan.</title>
        <authorList>
            <person name="Ogata Y."/>
            <person name="Watanabe K."/>
            <person name="Takemine S."/>
            <person name="Shindo C."/>
            <person name="Kurokawa R."/>
            <person name="Suda W."/>
        </authorList>
    </citation>
    <scope>NUCLEOTIDE SEQUENCE</scope>
    <source>
        <strain evidence="6">KF023</strain>
    </source>
</reference>
<name>A0A9C7C462_9BURK</name>
<dbReference type="Proteomes" id="UP001211097">
    <property type="component" value="Chromosome"/>
</dbReference>
<organism evidence="6">
    <name type="scientific">Polynucleobacter yangtzensis</name>
    <dbReference type="NCBI Taxonomy" id="1743159"/>
    <lineage>
        <taxon>Bacteria</taxon>
        <taxon>Pseudomonadati</taxon>
        <taxon>Pseudomonadota</taxon>
        <taxon>Betaproteobacteria</taxon>
        <taxon>Burkholderiales</taxon>
        <taxon>Burkholderiaceae</taxon>
        <taxon>Polynucleobacter</taxon>
    </lineage>
</organism>
<evidence type="ECO:0000256" key="1">
    <source>
        <dbReference type="ARBA" id="ARBA00006739"/>
    </source>
</evidence>
<feature type="transmembrane region" description="Helical" evidence="4">
    <location>
        <begin position="229"/>
        <end position="246"/>
    </location>
</feature>
<proteinExistence type="inferred from homology"/>
<protein>
    <recommendedName>
        <fullName evidence="5">Glycosyltransferase 2-like domain-containing protein</fullName>
    </recommendedName>
</protein>
<keyword evidence="4" id="KW-0472">Membrane</keyword>
<dbReference type="Gene3D" id="3.90.550.10">
    <property type="entry name" value="Spore Coat Polysaccharide Biosynthesis Protein SpsA, Chain A"/>
    <property type="match status" value="1"/>
</dbReference>
<keyword evidence="3" id="KW-0808">Transferase</keyword>
<dbReference type="InterPro" id="IPR001173">
    <property type="entry name" value="Glyco_trans_2-like"/>
</dbReference>
<dbReference type="KEGG" id="pyt:PKF023_03610"/>
<gene>
    <name evidence="6" type="ORF">PKF023_03610</name>
</gene>
<keyword evidence="4" id="KW-1133">Transmembrane helix</keyword>
<dbReference type="SUPFAM" id="SSF53448">
    <property type="entry name" value="Nucleotide-diphospho-sugar transferases"/>
    <property type="match status" value="1"/>
</dbReference>